<dbReference type="RefSeq" id="WP_016875956.1">
    <property type="nucleotide sequence ID" value="NZ_AJLN01000094.1"/>
</dbReference>
<comment type="caution">
    <text evidence="3">The sequence shown here is derived from an EMBL/GenBank/DDBJ whole genome shotgun (WGS) entry which is preliminary data.</text>
</comment>
<keyword evidence="2" id="KW-1133">Transmembrane helix</keyword>
<keyword evidence="2" id="KW-0472">Membrane</keyword>
<evidence type="ECO:0000256" key="2">
    <source>
        <dbReference type="SAM" id="Phobius"/>
    </source>
</evidence>
<organism evidence="3 4">
    <name type="scientific">Chlorogloeopsis fritschii PCC 6912</name>
    <dbReference type="NCBI Taxonomy" id="211165"/>
    <lineage>
        <taxon>Bacteria</taxon>
        <taxon>Bacillati</taxon>
        <taxon>Cyanobacteriota</taxon>
        <taxon>Cyanophyceae</taxon>
        <taxon>Nostocales</taxon>
        <taxon>Chlorogloeopsidaceae</taxon>
        <taxon>Chlorogloeopsis</taxon>
    </lineage>
</organism>
<feature type="region of interest" description="Disordered" evidence="1">
    <location>
        <begin position="130"/>
        <end position="153"/>
    </location>
</feature>
<keyword evidence="4" id="KW-1185">Reference proteome</keyword>
<dbReference type="Proteomes" id="UP000268857">
    <property type="component" value="Unassembled WGS sequence"/>
</dbReference>
<dbReference type="OrthoDB" id="516185at2"/>
<feature type="transmembrane region" description="Helical" evidence="2">
    <location>
        <begin position="80"/>
        <end position="113"/>
    </location>
</feature>
<reference evidence="3 4" key="1">
    <citation type="journal article" date="2019" name="Genome Biol. Evol.">
        <title>Day and night: Metabolic profiles and evolutionary relationships of six axenic non-marine cyanobacteria.</title>
        <authorList>
            <person name="Will S.E."/>
            <person name="Henke P."/>
            <person name="Boedeker C."/>
            <person name="Huang S."/>
            <person name="Brinkmann H."/>
            <person name="Rohde M."/>
            <person name="Jarek M."/>
            <person name="Friedl T."/>
            <person name="Seufert S."/>
            <person name="Schumacher M."/>
            <person name="Overmann J."/>
            <person name="Neumann-Schaal M."/>
            <person name="Petersen J."/>
        </authorList>
    </citation>
    <scope>NUCLEOTIDE SEQUENCE [LARGE SCALE GENOMIC DNA]</scope>
    <source>
        <strain evidence="3 4">PCC 6912</strain>
    </source>
</reference>
<evidence type="ECO:0000256" key="1">
    <source>
        <dbReference type="SAM" id="MobiDB-lite"/>
    </source>
</evidence>
<protein>
    <submittedName>
        <fullName evidence="3">Uncharacterized protein</fullName>
    </submittedName>
</protein>
<proteinExistence type="predicted"/>
<evidence type="ECO:0000313" key="3">
    <source>
        <dbReference type="EMBL" id="RUR76247.1"/>
    </source>
</evidence>
<feature type="transmembrane region" description="Helical" evidence="2">
    <location>
        <begin position="17"/>
        <end position="35"/>
    </location>
</feature>
<dbReference type="EMBL" id="RSCJ01000021">
    <property type="protein sequence ID" value="RUR76247.1"/>
    <property type="molecule type" value="Genomic_DNA"/>
</dbReference>
<accession>A0A3S0ZHE3</accession>
<name>A0A3S0ZHE3_CHLFR</name>
<evidence type="ECO:0000313" key="4">
    <source>
        <dbReference type="Proteomes" id="UP000268857"/>
    </source>
</evidence>
<dbReference type="AlphaFoldDB" id="A0A3S0ZHE3"/>
<gene>
    <name evidence="3" type="ORF">PCC6912_44190</name>
</gene>
<sequence>MAPEKNNSNFLSISPNFFNQLLFGLFLTLVLLALGYPLSQSLFFGVLGGLSIGWMATASQGSPKAGSVASTEGIDAGLKYWLFFLLGFVLLGYQAPVSILLGSLAGIGGGWTIAWWKSKEEYRTQLPEEFTENAEAEQPALTTNTRRRTRKPARRYRRSFGSFNFPKFWQR</sequence>
<dbReference type="STRING" id="211165.GCA_000317285_03479"/>
<keyword evidence="2" id="KW-0812">Transmembrane</keyword>